<evidence type="ECO:0000313" key="2">
    <source>
        <dbReference type="Proteomes" id="UP001055072"/>
    </source>
</evidence>
<sequence length="283" mass="31473">MAADIPHFTFNNGIKVPAIGLGSLMGAYEMCRNALKNGYRHLDTASVYRNEEEVGKAIRESGIPRSEIFLTTKLWNTDHNKALISDNGRDYSPGLEESPTFIETWKEMEKLLDTGKVKSIGVSNFSIKNLEILLPHVKVVPVTNQVEVHPFYPQFELQKYCEQKGILLTAYSPLGMGSPEFFKDPDFAKVVKAHNTNPGQIAISWLVQRGIPTIPKSANVERQKLNISLVKLTAEDVDTINAVHKKPGQHKSLLTAFAPGGVVFGWSYKQLGWPLDVEGNVID</sequence>
<evidence type="ECO:0000313" key="1">
    <source>
        <dbReference type="EMBL" id="KAI0084600.1"/>
    </source>
</evidence>
<dbReference type="EMBL" id="MU274940">
    <property type="protein sequence ID" value="KAI0084600.1"/>
    <property type="molecule type" value="Genomic_DNA"/>
</dbReference>
<reference evidence="1" key="1">
    <citation type="journal article" date="2021" name="Environ. Microbiol.">
        <title>Gene family expansions and transcriptome signatures uncover fungal adaptations to wood decay.</title>
        <authorList>
            <person name="Hage H."/>
            <person name="Miyauchi S."/>
            <person name="Viragh M."/>
            <person name="Drula E."/>
            <person name="Min B."/>
            <person name="Chaduli D."/>
            <person name="Navarro D."/>
            <person name="Favel A."/>
            <person name="Norest M."/>
            <person name="Lesage-Meessen L."/>
            <person name="Balint B."/>
            <person name="Merenyi Z."/>
            <person name="de Eugenio L."/>
            <person name="Morin E."/>
            <person name="Martinez A.T."/>
            <person name="Baldrian P."/>
            <person name="Stursova M."/>
            <person name="Martinez M.J."/>
            <person name="Novotny C."/>
            <person name="Magnuson J.K."/>
            <person name="Spatafora J.W."/>
            <person name="Maurice S."/>
            <person name="Pangilinan J."/>
            <person name="Andreopoulos W."/>
            <person name="LaButti K."/>
            <person name="Hundley H."/>
            <person name="Na H."/>
            <person name="Kuo A."/>
            <person name="Barry K."/>
            <person name="Lipzen A."/>
            <person name="Henrissat B."/>
            <person name="Riley R."/>
            <person name="Ahrendt S."/>
            <person name="Nagy L.G."/>
            <person name="Grigoriev I.V."/>
            <person name="Martin F."/>
            <person name="Rosso M.N."/>
        </authorList>
    </citation>
    <scope>NUCLEOTIDE SEQUENCE</scope>
    <source>
        <strain evidence="1">CBS 384.51</strain>
    </source>
</reference>
<proteinExistence type="predicted"/>
<dbReference type="Proteomes" id="UP001055072">
    <property type="component" value="Unassembled WGS sequence"/>
</dbReference>
<keyword evidence="2" id="KW-1185">Reference proteome</keyword>
<gene>
    <name evidence="1" type="ORF">BDY19DRAFT_520369</name>
</gene>
<accession>A0ACB8TRJ8</accession>
<organism evidence="1 2">
    <name type="scientific">Irpex rosettiformis</name>
    <dbReference type="NCBI Taxonomy" id="378272"/>
    <lineage>
        <taxon>Eukaryota</taxon>
        <taxon>Fungi</taxon>
        <taxon>Dikarya</taxon>
        <taxon>Basidiomycota</taxon>
        <taxon>Agaricomycotina</taxon>
        <taxon>Agaricomycetes</taxon>
        <taxon>Polyporales</taxon>
        <taxon>Irpicaceae</taxon>
        <taxon>Irpex</taxon>
    </lineage>
</organism>
<name>A0ACB8TRJ8_9APHY</name>
<comment type="caution">
    <text evidence="1">The sequence shown here is derived from an EMBL/GenBank/DDBJ whole genome shotgun (WGS) entry which is preliminary data.</text>
</comment>
<protein>
    <submittedName>
        <fullName evidence="1">Aldo/keto reductase</fullName>
    </submittedName>
</protein>